<dbReference type="Pfam" id="PF10517">
    <property type="entry name" value="DM13"/>
    <property type="match status" value="1"/>
</dbReference>
<proteinExistence type="predicted"/>
<dbReference type="AlphaFoldDB" id="A0A919CJD4"/>
<protein>
    <recommendedName>
        <fullName evidence="1">DM13 domain-containing protein</fullName>
    </recommendedName>
</protein>
<keyword evidence="3" id="KW-1185">Reference proteome</keyword>
<evidence type="ECO:0000313" key="2">
    <source>
        <dbReference type="EMBL" id="GHD30768.1"/>
    </source>
</evidence>
<dbReference type="EMBL" id="BMYM01000001">
    <property type="protein sequence ID" value="GHD30768.1"/>
    <property type="molecule type" value="Genomic_DNA"/>
</dbReference>
<sequence length="127" mass="14482">MAPESPKLESIDQLERNASYTGEFTRDRIDSDFLHWGEGSVYLNSEQITFTGKLAPGPAYRLYLAPEFVETEAAFKQLKPQMVEIGPVDTFDNFILNIPQGVDLTKFDTVTVWCESFSQFITSARYR</sequence>
<dbReference type="RefSeq" id="WP_189476389.1">
    <property type="nucleotide sequence ID" value="NZ_BMYM01000001.1"/>
</dbReference>
<dbReference type="PROSITE" id="PS51549">
    <property type="entry name" value="DM13"/>
    <property type="match status" value="1"/>
</dbReference>
<feature type="domain" description="DM13" evidence="1">
    <location>
        <begin position="22"/>
        <end position="127"/>
    </location>
</feature>
<dbReference type="InterPro" id="IPR019545">
    <property type="entry name" value="DM13_domain"/>
</dbReference>
<organism evidence="2 3">
    <name type="scientific">Parahalioglobus pacificus</name>
    <dbReference type="NCBI Taxonomy" id="930806"/>
    <lineage>
        <taxon>Bacteria</taxon>
        <taxon>Pseudomonadati</taxon>
        <taxon>Pseudomonadota</taxon>
        <taxon>Gammaproteobacteria</taxon>
        <taxon>Cellvibrionales</taxon>
        <taxon>Halieaceae</taxon>
        <taxon>Parahalioglobus</taxon>
    </lineage>
</organism>
<evidence type="ECO:0000313" key="3">
    <source>
        <dbReference type="Proteomes" id="UP000644693"/>
    </source>
</evidence>
<name>A0A919CJD4_9GAMM</name>
<comment type="caution">
    <text evidence="2">The sequence shown here is derived from an EMBL/GenBank/DDBJ whole genome shotgun (WGS) entry which is preliminary data.</text>
</comment>
<accession>A0A919CJD4</accession>
<reference evidence="2" key="1">
    <citation type="journal article" date="2014" name="Int. J. Syst. Evol. Microbiol.">
        <title>Complete genome sequence of Corynebacterium casei LMG S-19264T (=DSM 44701T), isolated from a smear-ripened cheese.</title>
        <authorList>
            <consortium name="US DOE Joint Genome Institute (JGI-PGF)"/>
            <person name="Walter F."/>
            <person name="Albersmeier A."/>
            <person name="Kalinowski J."/>
            <person name="Ruckert C."/>
        </authorList>
    </citation>
    <scope>NUCLEOTIDE SEQUENCE</scope>
    <source>
        <strain evidence="2">KCTC 23430</strain>
    </source>
</reference>
<reference evidence="2" key="2">
    <citation type="submission" date="2020-09" db="EMBL/GenBank/DDBJ databases">
        <authorList>
            <person name="Sun Q."/>
            <person name="Kim S."/>
        </authorList>
    </citation>
    <scope>NUCLEOTIDE SEQUENCE</scope>
    <source>
        <strain evidence="2">KCTC 23430</strain>
    </source>
</reference>
<dbReference type="Proteomes" id="UP000644693">
    <property type="component" value="Unassembled WGS sequence"/>
</dbReference>
<gene>
    <name evidence="2" type="ORF">GCM10007053_12900</name>
</gene>
<evidence type="ECO:0000259" key="1">
    <source>
        <dbReference type="PROSITE" id="PS51549"/>
    </source>
</evidence>